<dbReference type="FunCoup" id="A0A6P8GZ69">
    <property type="interactions" value="252"/>
</dbReference>
<keyword evidence="4" id="KW-1185">Reference proteome</keyword>
<dbReference type="InterPro" id="IPR000210">
    <property type="entry name" value="BTB/POZ_dom"/>
</dbReference>
<dbReference type="Gene3D" id="1.25.40.420">
    <property type="match status" value="1"/>
</dbReference>
<dbReference type="Gene3D" id="3.30.710.10">
    <property type="entry name" value="Potassium Channel Kv1.1, Chain A"/>
    <property type="match status" value="1"/>
</dbReference>
<protein>
    <submittedName>
        <fullName evidence="5">Actin-binding protein IPP-like</fullName>
    </submittedName>
</protein>
<dbReference type="PIRSF" id="PIRSF037037">
    <property type="entry name" value="Kelch-like_protein_gigaxonin"/>
    <property type="match status" value="1"/>
</dbReference>
<dbReference type="FunFam" id="1.25.40.420:FF:000001">
    <property type="entry name" value="Kelch-like family member 12"/>
    <property type="match status" value="1"/>
</dbReference>
<dbReference type="OrthoDB" id="1022638at2759"/>
<organism evidence="4 5">
    <name type="scientific">Actinia tenebrosa</name>
    <name type="common">Australian red waratah sea anemone</name>
    <dbReference type="NCBI Taxonomy" id="6105"/>
    <lineage>
        <taxon>Eukaryota</taxon>
        <taxon>Metazoa</taxon>
        <taxon>Cnidaria</taxon>
        <taxon>Anthozoa</taxon>
        <taxon>Hexacorallia</taxon>
        <taxon>Actiniaria</taxon>
        <taxon>Actiniidae</taxon>
        <taxon>Actinia</taxon>
    </lineage>
</organism>
<dbReference type="InterPro" id="IPR017096">
    <property type="entry name" value="BTB-kelch_protein"/>
</dbReference>
<dbReference type="InterPro" id="IPR006652">
    <property type="entry name" value="Kelch_1"/>
</dbReference>
<keyword evidence="1" id="KW-0880">Kelch repeat</keyword>
<name>A0A6P8GZ69_ACTTE</name>
<dbReference type="InterPro" id="IPR011333">
    <property type="entry name" value="SKP1/BTB/POZ_sf"/>
</dbReference>
<reference evidence="5" key="1">
    <citation type="submission" date="2025-08" db="UniProtKB">
        <authorList>
            <consortium name="RefSeq"/>
        </authorList>
    </citation>
    <scope>IDENTIFICATION</scope>
    <source>
        <tissue evidence="5">Tentacle</tissue>
    </source>
</reference>
<dbReference type="Gene3D" id="2.120.10.80">
    <property type="entry name" value="Kelch-type beta propeller"/>
    <property type="match status" value="2"/>
</dbReference>
<evidence type="ECO:0000256" key="2">
    <source>
        <dbReference type="ARBA" id="ARBA00022737"/>
    </source>
</evidence>
<feature type="domain" description="BTB" evidence="3">
    <location>
        <begin position="33"/>
        <end position="100"/>
    </location>
</feature>
<dbReference type="PANTHER" id="PTHR24412">
    <property type="entry name" value="KELCH PROTEIN"/>
    <property type="match status" value="1"/>
</dbReference>
<evidence type="ECO:0000313" key="4">
    <source>
        <dbReference type="Proteomes" id="UP000515163"/>
    </source>
</evidence>
<proteinExistence type="predicted"/>
<dbReference type="Pfam" id="PF24981">
    <property type="entry name" value="Beta-prop_ATRN-LZTR1"/>
    <property type="match status" value="1"/>
</dbReference>
<dbReference type="SMART" id="SM00225">
    <property type="entry name" value="BTB"/>
    <property type="match status" value="1"/>
</dbReference>
<dbReference type="SMART" id="SM00612">
    <property type="entry name" value="Kelch"/>
    <property type="match status" value="6"/>
</dbReference>
<dbReference type="AlphaFoldDB" id="A0A6P8GZ69"/>
<dbReference type="Pfam" id="PF07707">
    <property type="entry name" value="BACK"/>
    <property type="match status" value="1"/>
</dbReference>
<dbReference type="GeneID" id="116287041"/>
<dbReference type="InterPro" id="IPR015915">
    <property type="entry name" value="Kelch-typ_b-propeller"/>
</dbReference>
<dbReference type="RefSeq" id="XP_031549514.1">
    <property type="nucleotide sequence ID" value="XM_031693654.1"/>
</dbReference>
<keyword evidence="2" id="KW-0677">Repeat</keyword>
<dbReference type="PANTHER" id="PTHR24412:SF35">
    <property type="entry name" value="ACTIN-BINDING PROTEIN IPP"/>
    <property type="match status" value="1"/>
</dbReference>
<dbReference type="InParanoid" id="A0A6P8GZ69"/>
<evidence type="ECO:0000259" key="3">
    <source>
        <dbReference type="PROSITE" id="PS50097"/>
    </source>
</evidence>
<dbReference type="PROSITE" id="PS50097">
    <property type="entry name" value="BTB"/>
    <property type="match status" value="1"/>
</dbReference>
<dbReference type="SMART" id="SM00875">
    <property type="entry name" value="BACK"/>
    <property type="match status" value="1"/>
</dbReference>
<dbReference type="KEGG" id="aten:116287041"/>
<dbReference type="Pfam" id="PF00651">
    <property type="entry name" value="BTB"/>
    <property type="match status" value="1"/>
</dbReference>
<dbReference type="SUPFAM" id="SSF54695">
    <property type="entry name" value="POZ domain"/>
    <property type="match status" value="1"/>
</dbReference>
<dbReference type="InterPro" id="IPR056737">
    <property type="entry name" value="Beta-prop_ATRN-MKLN-like"/>
</dbReference>
<gene>
    <name evidence="5" type="primary">LOC116287041</name>
</gene>
<sequence length="582" mass="64830">MTERKAARSRLAQEHSSKLLARLQHLRKQTRMCDGVLSVDGRQFHIHRVVVCASSQYFEVLLSGGMAESYSSTVEIHGVDGDVFSLIIDFIYTGYIDVNEGNVQQLLPAAKMLQLDDIERCCCEFLHRELDPSNCVGIFLFAETHSCTELRKSALDYVHRNFLLVSKQEEFLQLGQEPVLQLIDSEHLKVDTESHVFEAAMDWVLYDIPKRRECLGKILERIRLPLMSENYIKYYINSCKNASLKRMLENILQSYRSYQIIARNTLKNPLQPRKASRKCFYIVGGYSRSVGARWSDRSSLSICEKFDSFSHKCEVCSIAPLEIPRCNLGVTALNGLVYAVGGEDDSLLLFDSTECFDPALNTWSTVASMNAPRVGFGVCIVDNCIYVIGGLIGGWGGTEVAGNIEKYDPEENQWSIAGSMGTKRFHLGVEELNGLIYAIGGISEHAEELRVAESYDPVRDKWTRLPDIKTARAHMGVASLGNAIYVIGGSTENGHSVLDSVERYDPEHNEWTEVAPLPSPRAGLSAAVDMKVVYAVGGISAKKEYSAPSTLTAIDAYDPATNKWSRVTNLNTSRCEFGIGVL</sequence>
<evidence type="ECO:0000313" key="5">
    <source>
        <dbReference type="RefSeq" id="XP_031549514.1"/>
    </source>
</evidence>
<dbReference type="SUPFAM" id="SSF117281">
    <property type="entry name" value="Kelch motif"/>
    <property type="match status" value="2"/>
</dbReference>
<dbReference type="Proteomes" id="UP000515163">
    <property type="component" value="Unplaced"/>
</dbReference>
<accession>A0A6P8GZ69</accession>
<dbReference type="InterPro" id="IPR011705">
    <property type="entry name" value="BACK"/>
</dbReference>
<evidence type="ECO:0000256" key="1">
    <source>
        <dbReference type="ARBA" id="ARBA00022441"/>
    </source>
</evidence>